<sequence length="176" mass="20035">MKNLIFMFAAILTLSCCSKDDDKPKTELDKLPPATQGGENKIGCLLDGKAFIPNKELNSTNCYYQFFNGGYYFHISFSKRDINNHQIGLALNTNSLSINEGQTLSLKDNVLGNATGYYYYRFNSTFTDQVNIGELKITNLDTQNHIVSGTFWYNILDYEGNLHKITDGRFDFQYTN</sequence>
<organism evidence="1 2">
    <name type="scientific">Flavobacterium nackdongense</name>
    <dbReference type="NCBI Taxonomy" id="2547394"/>
    <lineage>
        <taxon>Bacteria</taxon>
        <taxon>Pseudomonadati</taxon>
        <taxon>Bacteroidota</taxon>
        <taxon>Flavobacteriia</taxon>
        <taxon>Flavobacteriales</taxon>
        <taxon>Flavobacteriaceae</taxon>
        <taxon>Flavobacterium</taxon>
    </lineage>
</organism>
<accession>A0A4P6YAL2</accession>
<dbReference type="EMBL" id="CP037933">
    <property type="protein sequence ID" value="QBN20181.1"/>
    <property type="molecule type" value="Genomic_DNA"/>
</dbReference>
<dbReference type="PROSITE" id="PS51257">
    <property type="entry name" value="PROKAR_LIPOPROTEIN"/>
    <property type="match status" value="1"/>
</dbReference>
<dbReference type="KEGG" id="fnk:E1750_15725"/>
<evidence type="ECO:0000313" key="1">
    <source>
        <dbReference type="EMBL" id="QBN20181.1"/>
    </source>
</evidence>
<gene>
    <name evidence="1" type="ORF">E1750_15725</name>
</gene>
<name>A0A4P6YAL2_9FLAO</name>
<dbReference type="Proteomes" id="UP000291124">
    <property type="component" value="Chromosome"/>
</dbReference>
<dbReference type="AlphaFoldDB" id="A0A4P6YAL2"/>
<reference evidence="2" key="1">
    <citation type="submission" date="2019-03" db="EMBL/GenBank/DDBJ databases">
        <title>Flavobacterium sp.</title>
        <authorList>
            <person name="Kim H."/>
        </authorList>
    </citation>
    <scope>NUCLEOTIDE SEQUENCE [LARGE SCALE GENOMIC DNA]</scope>
    <source>
        <strain evidence="2">GS13</strain>
    </source>
</reference>
<evidence type="ECO:0008006" key="3">
    <source>
        <dbReference type="Google" id="ProtNLM"/>
    </source>
</evidence>
<protein>
    <recommendedName>
        <fullName evidence="3">Lipoprotein</fullName>
    </recommendedName>
</protein>
<keyword evidence="2" id="KW-1185">Reference proteome</keyword>
<evidence type="ECO:0000313" key="2">
    <source>
        <dbReference type="Proteomes" id="UP000291124"/>
    </source>
</evidence>
<dbReference type="RefSeq" id="WP_133277683.1">
    <property type="nucleotide sequence ID" value="NZ_CP037933.1"/>
</dbReference>
<proteinExistence type="predicted"/>
<dbReference type="OrthoDB" id="881763at2"/>